<dbReference type="AlphaFoldDB" id="A0A367RZB7"/>
<gene>
    <name evidence="12" type="ORF">A6770_35950</name>
</gene>
<dbReference type="PROSITE" id="PS00162">
    <property type="entry name" value="ALPHA_CA_1"/>
    <property type="match status" value="1"/>
</dbReference>
<proteinExistence type="inferred from homology"/>
<keyword evidence="7 10" id="KW-0862">Zinc</keyword>
<dbReference type="SUPFAM" id="SSF51069">
    <property type="entry name" value="Carbonic anhydrase"/>
    <property type="match status" value="1"/>
</dbReference>
<evidence type="ECO:0000256" key="5">
    <source>
        <dbReference type="ARBA" id="ARBA00014628"/>
    </source>
</evidence>
<dbReference type="PANTHER" id="PTHR18952">
    <property type="entry name" value="CARBONIC ANHYDRASE"/>
    <property type="match status" value="1"/>
</dbReference>
<feature type="chain" id="PRO_5025092696" description="Carbonic anhydrase" evidence="10">
    <location>
        <begin position="21"/>
        <end position="253"/>
    </location>
</feature>
<evidence type="ECO:0000313" key="13">
    <source>
        <dbReference type="Proteomes" id="UP000252107"/>
    </source>
</evidence>
<name>A0A367RZB7_9NOSO</name>
<feature type="domain" description="Alpha-carbonic anhydrase" evidence="11">
    <location>
        <begin position="31"/>
        <end position="253"/>
    </location>
</feature>
<comment type="similarity">
    <text evidence="3 10">Belongs to the alpha-carbonic anhydrase family.</text>
</comment>
<evidence type="ECO:0000256" key="9">
    <source>
        <dbReference type="ARBA" id="ARBA00048348"/>
    </source>
</evidence>
<dbReference type="Gene3D" id="3.10.200.10">
    <property type="entry name" value="Alpha carbonic anhydrase"/>
    <property type="match status" value="1"/>
</dbReference>
<dbReference type="SMART" id="SM01057">
    <property type="entry name" value="Carb_anhydrase"/>
    <property type="match status" value="1"/>
</dbReference>
<evidence type="ECO:0000259" key="11">
    <source>
        <dbReference type="PROSITE" id="PS51144"/>
    </source>
</evidence>
<keyword evidence="6 10" id="KW-0479">Metal-binding</keyword>
<evidence type="ECO:0000256" key="6">
    <source>
        <dbReference type="ARBA" id="ARBA00022723"/>
    </source>
</evidence>
<comment type="caution">
    <text evidence="12">The sequence shown here is derived from an EMBL/GenBank/DDBJ whole genome shotgun (WGS) entry which is preliminary data.</text>
</comment>
<dbReference type="InterPro" id="IPR036398">
    <property type="entry name" value="CA_dom_sf"/>
</dbReference>
<accession>A0A367RZB7</accession>
<evidence type="ECO:0000256" key="7">
    <source>
        <dbReference type="ARBA" id="ARBA00022833"/>
    </source>
</evidence>
<protein>
    <recommendedName>
        <fullName evidence="5 10">Carbonic anhydrase</fullName>
        <ecNumber evidence="4 10">4.2.1.1</ecNumber>
    </recommendedName>
</protein>
<dbReference type="InterPro" id="IPR001148">
    <property type="entry name" value="CA_dom"/>
</dbReference>
<dbReference type="EMBL" id="LXQD01000020">
    <property type="protein sequence ID" value="RCJ41898.1"/>
    <property type="molecule type" value="Genomic_DNA"/>
</dbReference>
<dbReference type="Proteomes" id="UP000252107">
    <property type="component" value="Unassembled WGS sequence"/>
</dbReference>
<reference evidence="12" key="1">
    <citation type="submission" date="2016-04" db="EMBL/GenBank/DDBJ databases">
        <authorList>
            <person name="Tabuchi Yagui T.R."/>
        </authorList>
    </citation>
    <scope>NUCLEOTIDE SEQUENCE [LARGE SCALE GENOMIC DNA]</scope>
    <source>
        <strain evidence="12">NIES-26</strain>
    </source>
</reference>
<evidence type="ECO:0000256" key="8">
    <source>
        <dbReference type="ARBA" id="ARBA00023239"/>
    </source>
</evidence>
<comment type="catalytic activity">
    <reaction evidence="9 10">
        <text>hydrogencarbonate + H(+) = CO2 + H2O</text>
        <dbReference type="Rhea" id="RHEA:10748"/>
        <dbReference type="ChEBI" id="CHEBI:15377"/>
        <dbReference type="ChEBI" id="CHEBI:15378"/>
        <dbReference type="ChEBI" id="CHEBI:16526"/>
        <dbReference type="ChEBI" id="CHEBI:17544"/>
        <dbReference type="EC" id="4.2.1.1"/>
    </reaction>
</comment>
<dbReference type="CDD" id="cd03124">
    <property type="entry name" value="alpha_CA_prokaryotic_like"/>
    <property type="match status" value="1"/>
</dbReference>
<dbReference type="GO" id="GO:0004089">
    <property type="term" value="F:carbonate dehydratase activity"/>
    <property type="evidence" value="ECO:0007669"/>
    <property type="project" value="UniProtKB-UniRule"/>
</dbReference>
<organism evidence="12 13">
    <name type="scientific">Nostoc minutum NIES-26</name>
    <dbReference type="NCBI Taxonomy" id="1844469"/>
    <lineage>
        <taxon>Bacteria</taxon>
        <taxon>Bacillati</taxon>
        <taxon>Cyanobacteriota</taxon>
        <taxon>Cyanophyceae</taxon>
        <taxon>Nostocales</taxon>
        <taxon>Nostocaceae</taxon>
        <taxon>Nostoc</taxon>
    </lineage>
</organism>
<evidence type="ECO:0000256" key="3">
    <source>
        <dbReference type="ARBA" id="ARBA00010718"/>
    </source>
</evidence>
<comment type="function">
    <text evidence="2 10">Reversible hydration of carbon dioxide.</text>
</comment>
<evidence type="ECO:0000256" key="1">
    <source>
        <dbReference type="ARBA" id="ARBA00001947"/>
    </source>
</evidence>
<evidence type="ECO:0000256" key="4">
    <source>
        <dbReference type="ARBA" id="ARBA00012925"/>
    </source>
</evidence>
<comment type="cofactor">
    <cofactor evidence="1 10">
        <name>Zn(2+)</name>
        <dbReference type="ChEBI" id="CHEBI:29105"/>
    </cofactor>
</comment>
<dbReference type="InterPro" id="IPR018338">
    <property type="entry name" value="Carbonic_anhydrase_a-class_CS"/>
</dbReference>
<dbReference type="InterPro" id="IPR023561">
    <property type="entry name" value="Carbonic_anhydrase_a-class"/>
</dbReference>
<dbReference type="InterPro" id="IPR041891">
    <property type="entry name" value="Alpha_CA_prokaryot-like"/>
</dbReference>
<dbReference type="GO" id="GO:0008270">
    <property type="term" value="F:zinc ion binding"/>
    <property type="evidence" value="ECO:0007669"/>
    <property type="project" value="UniProtKB-UniRule"/>
</dbReference>
<dbReference type="PROSITE" id="PS51144">
    <property type="entry name" value="ALPHA_CA_2"/>
    <property type="match status" value="1"/>
</dbReference>
<evidence type="ECO:0000313" key="12">
    <source>
        <dbReference type="EMBL" id="RCJ41898.1"/>
    </source>
</evidence>
<evidence type="ECO:0000256" key="10">
    <source>
        <dbReference type="RuleBase" id="RU367011"/>
    </source>
</evidence>
<keyword evidence="10" id="KW-0732">Signal</keyword>
<keyword evidence="8 10" id="KW-0456">Lyase</keyword>
<sequence>MNKITVFSAALLLISGTVITNNIATADNRPTQWGYTGHNGPENWGSLSPNYQMCNIGKNQSPINITTSLDANLPSIKFNYKTPPSEILNNGKTIQVNVEPGSNIVVDGVTYALKQYHFHTPSENHIAGKDFPLEAHFVHADANGNLAVVAVMFEQGKANAQLAKIWEKLPMKADEKNALKTEVKDVHSLLPQNLEYYRFNGSLTTPPCSEGVKWMVMKEPLTVSKQQVEKFSQAVNGTNNRPIQPQNARVVIR</sequence>
<dbReference type="EC" id="4.2.1.1" evidence="4 10"/>
<keyword evidence="13" id="KW-1185">Reference proteome</keyword>
<dbReference type="PANTHER" id="PTHR18952:SF265">
    <property type="entry name" value="CARBONIC ANHYDRASE"/>
    <property type="match status" value="1"/>
</dbReference>
<evidence type="ECO:0000256" key="2">
    <source>
        <dbReference type="ARBA" id="ARBA00002904"/>
    </source>
</evidence>
<dbReference type="Pfam" id="PF00194">
    <property type="entry name" value="Carb_anhydrase"/>
    <property type="match status" value="1"/>
</dbReference>
<feature type="signal peptide" evidence="10">
    <location>
        <begin position="1"/>
        <end position="20"/>
    </location>
</feature>